<dbReference type="GO" id="GO:0065002">
    <property type="term" value="P:intracellular protein transmembrane transport"/>
    <property type="evidence" value="ECO:0007669"/>
    <property type="project" value="UniProtKB-UniRule"/>
</dbReference>
<dbReference type="NCBIfam" id="NF006630">
    <property type="entry name" value="PRK09200.1"/>
    <property type="match status" value="1"/>
</dbReference>
<gene>
    <name evidence="15 21" type="primary">secA</name>
    <name evidence="22" type="ORF">KsCSTR_39330</name>
    <name evidence="23" type="ORF">KSMBR1_3179</name>
    <name evidence="21" type="ORF">kustb0170</name>
</gene>
<sequence length="880" mass="101079">MITKLFGTSNDRVLKKIYPIVKQINSLEPKMKSLTDSELRQKTDEYKERLSKGETMDNILSEAFATVREASRRILVVPNADSPDKTMRHFDVQLIGGIVLHHGKIAEMTTGEGKTLVATLPAYLNALSGKGVHVVTVNDYLAKRDRDWMSPLYEFLGLKAGAIQSHQAYDEKKEAYLCDITYGTNNEFGFDYLRDNMKVRLEEQVQVSCGLNFAIVDEVDSILIDEARTPLIISGPAEESTEKYYVADKIARRLKRGEHFEIKEKERMAHLTEEGIEEVEKFLNVESLYTGTNMEWPHYIEQALRAHYLFRNETDYIVKNGEVIIVDEFTGRLMEGRQWSDGLHQAIQAKEHQRIKEENQTLATITLQNFYRLYDKLSGMTGTALTEAAEFDKIYKLEVVTIPTNKPLQRKIFPDRVYRTEKEKYDAIVREIVEVHKQERPVLVGTVSIEKSEFISEKLRREGIEHEVLNAKHHEREAQIIAKAGQRGNVTIATNMAGRGTDIVLEEGVASLGGLHIIGTERHEARRIDNQLRGRAGRQGDPGSSRFYVSLQDDLMRIFASERVSSLLKTFGMEEGMAIEHSMVSKSIERAQKKVEAHNFEIRKHLLDYDEVMDHQRKTIYSLRQNVLEGKYLYDYITQMIEDSICEMVGHAFETKSIGSEKNYEDDDDYPEEYFDLAGWFEQKFGIPVDLNEVGEKTRQNIEEFLTQKAFDAYKEKENAIGKFGMEKIAQILLLEKIDTKWKDHLYAMDHLRSGIGLRGYAQIDPRIEYKREALGMFENMNMSIKDEVTSLIFKLQKVEESEIKEVLRPETYIHKEVSGRERIQGPPDPITAPVRENNARAEERVERKVEPIKVGVKVGRNQPCICGSGKKFKQCCGRA</sequence>
<evidence type="ECO:0000313" key="23">
    <source>
        <dbReference type="EMBL" id="SOH05656.1"/>
    </source>
</evidence>
<dbReference type="Pfam" id="PF21090">
    <property type="entry name" value="P-loop_SecA"/>
    <property type="match status" value="2"/>
</dbReference>
<evidence type="ECO:0000256" key="5">
    <source>
        <dbReference type="ARBA" id="ARBA00022475"/>
    </source>
</evidence>
<dbReference type="InterPro" id="IPR000185">
    <property type="entry name" value="SecA"/>
</dbReference>
<evidence type="ECO:0000256" key="9">
    <source>
        <dbReference type="ARBA" id="ARBA00022833"/>
    </source>
</evidence>
<keyword evidence="4 15" id="KW-0813">Transport</keyword>
<feature type="region of interest" description="Disordered" evidence="17">
    <location>
        <begin position="822"/>
        <end position="843"/>
    </location>
</feature>
<dbReference type="PROSITE" id="PS51196">
    <property type="entry name" value="SECA_MOTOR_DEAD"/>
    <property type="match status" value="1"/>
</dbReference>
<dbReference type="AlphaFoldDB" id="Q1PUK6"/>
<keyword evidence="9" id="KW-0862">Zinc</keyword>
<dbReference type="InterPro" id="IPR001650">
    <property type="entry name" value="Helicase_C-like"/>
</dbReference>
<dbReference type="SUPFAM" id="SSF52540">
    <property type="entry name" value="P-loop containing nucleoside triphosphate hydrolases"/>
    <property type="match status" value="2"/>
</dbReference>
<feature type="domain" description="Helicase ATP-binding" evidence="18">
    <location>
        <begin position="95"/>
        <end position="255"/>
    </location>
</feature>
<accession>Q1PUK6</accession>
<organism evidence="21">
    <name type="scientific">Kuenenia stuttgartiensis</name>
    <dbReference type="NCBI Taxonomy" id="174633"/>
    <lineage>
        <taxon>Bacteria</taxon>
        <taxon>Pseudomonadati</taxon>
        <taxon>Planctomycetota</taxon>
        <taxon>Candidatus Brocadiia</taxon>
        <taxon>Candidatus Brocadiales</taxon>
        <taxon>Candidatus Brocadiaceae</taxon>
        <taxon>Candidatus Kuenenia</taxon>
    </lineage>
</organism>
<dbReference type="Gene3D" id="3.90.1440.10">
    <property type="entry name" value="SecA, preprotein cross-linking domain"/>
    <property type="match status" value="1"/>
</dbReference>
<dbReference type="Pfam" id="PF07516">
    <property type="entry name" value="SecA_SW"/>
    <property type="match status" value="1"/>
</dbReference>
<dbReference type="GO" id="GO:0017038">
    <property type="term" value="P:protein import"/>
    <property type="evidence" value="ECO:0007669"/>
    <property type="project" value="InterPro"/>
</dbReference>
<dbReference type="Pfam" id="PF02810">
    <property type="entry name" value="SEC-C"/>
    <property type="match status" value="1"/>
</dbReference>
<dbReference type="GO" id="GO:0005829">
    <property type="term" value="C:cytosol"/>
    <property type="evidence" value="ECO:0007669"/>
    <property type="project" value="TreeGrafter"/>
</dbReference>
<dbReference type="InterPro" id="IPR004027">
    <property type="entry name" value="SEC_C_motif"/>
</dbReference>
<dbReference type="Pfam" id="PF07517">
    <property type="entry name" value="SecA_DEAD"/>
    <property type="match status" value="1"/>
</dbReference>
<dbReference type="NCBIfam" id="NF009538">
    <property type="entry name" value="PRK12904.1"/>
    <property type="match status" value="1"/>
</dbReference>
<evidence type="ECO:0000256" key="8">
    <source>
        <dbReference type="ARBA" id="ARBA00022741"/>
    </source>
</evidence>
<dbReference type="CDD" id="cd18803">
    <property type="entry name" value="SF2_C_secA"/>
    <property type="match status" value="1"/>
</dbReference>
<dbReference type="SUPFAM" id="SSF81767">
    <property type="entry name" value="Pre-protein crosslinking domain of SecA"/>
    <property type="match status" value="1"/>
</dbReference>
<dbReference type="InterPro" id="IPR027417">
    <property type="entry name" value="P-loop_NTPase"/>
</dbReference>
<dbReference type="EMBL" id="CP049055">
    <property type="protein sequence ID" value="QII13312.1"/>
    <property type="molecule type" value="Genomic_DNA"/>
</dbReference>
<keyword evidence="24" id="KW-1185">Reference proteome</keyword>
<evidence type="ECO:0000256" key="11">
    <source>
        <dbReference type="ARBA" id="ARBA00022927"/>
    </source>
</evidence>
<dbReference type="EMBL" id="LT934425">
    <property type="protein sequence ID" value="SOH05656.1"/>
    <property type="molecule type" value="Genomic_DNA"/>
</dbReference>
<dbReference type="PANTHER" id="PTHR30612:SF0">
    <property type="entry name" value="CHLOROPLAST PROTEIN-TRANSPORTING ATPASE"/>
    <property type="match status" value="1"/>
</dbReference>
<evidence type="ECO:0000259" key="19">
    <source>
        <dbReference type="PROSITE" id="PS51194"/>
    </source>
</evidence>
<reference evidence="23" key="3">
    <citation type="submission" date="2017-10" db="EMBL/GenBank/DDBJ databases">
        <authorList>
            <person name="Banno H."/>
            <person name="Chua N.-H."/>
        </authorList>
    </citation>
    <scope>NUCLEOTIDE SEQUENCE [LARGE SCALE GENOMIC DNA]</scope>
    <source>
        <strain evidence="23">Kuenenia_mbr1_ru-nijmegen</strain>
    </source>
</reference>
<evidence type="ECO:0000256" key="3">
    <source>
        <dbReference type="ARBA" id="ARBA00007650"/>
    </source>
</evidence>
<keyword evidence="14 15" id="KW-0472">Membrane</keyword>
<feature type="binding site" evidence="15">
    <location>
        <position position="93"/>
    </location>
    <ligand>
        <name>ATP</name>
        <dbReference type="ChEBI" id="CHEBI:30616"/>
    </ligand>
</feature>
<dbReference type="InterPro" id="IPR011130">
    <property type="entry name" value="SecA_preprotein_X-link_dom"/>
</dbReference>
<dbReference type="NCBIfam" id="TIGR00963">
    <property type="entry name" value="secA"/>
    <property type="match status" value="1"/>
</dbReference>
<name>Q1PUK6_KUEST</name>
<feature type="binding site" evidence="15">
    <location>
        <position position="502"/>
    </location>
    <ligand>
        <name>ATP</name>
        <dbReference type="ChEBI" id="CHEBI:30616"/>
    </ligand>
</feature>
<evidence type="ECO:0000313" key="25">
    <source>
        <dbReference type="Proteomes" id="UP000501926"/>
    </source>
</evidence>
<evidence type="ECO:0000256" key="2">
    <source>
        <dbReference type="ARBA" id="ARBA00004170"/>
    </source>
</evidence>
<keyword evidence="8 15" id="KW-0547">Nucleotide-binding</keyword>
<dbReference type="GO" id="GO:0006605">
    <property type="term" value="P:protein targeting"/>
    <property type="evidence" value="ECO:0007669"/>
    <property type="project" value="UniProtKB-UniRule"/>
</dbReference>
<dbReference type="SUPFAM" id="SSF81886">
    <property type="entry name" value="Helical scaffold and wing domains of SecA"/>
    <property type="match status" value="1"/>
</dbReference>
<keyword evidence="6 15" id="KW-0963">Cytoplasm</keyword>
<dbReference type="PROSITE" id="PS01312">
    <property type="entry name" value="SECA"/>
    <property type="match status" value="1"/>
</dbReference>
<feature type="binding site" evidence="15">
    <location>
        <begin position="111"/>
        <end position="115"/>
    </location>
    <ligand>
        <name>ATP</name>
        <dbReference type="ChEBI" id="CHEBI:30616"/>
    </ligand>
</feature>
<dbReference type="RefSeq" id="WP_099326205.1">
    <property type="nucleotide sequence ID" value="NZ_CP049055.1"/>
</dbReference>
<comment type="similarity">
    <text evidence="3 15 16">Belongs to the SecA family.</text>
</comment>
<reference evidence="22 25" key="5">
    <citation type="submission" date="2020-02" db="EMBL/GenBank/DDBJ databases">
        <title>Newly sequenced genome of strain CSTR1 showed variability in Candidatus Kuenenia stuttgartiensis genomes.</title>
        <authorList>
            <person name="Ding C."/>
            <person name="Adrian L."/>
        </authorList>
    </citation>
    <scope>NUCLEOTIDE SEQUENCE [LARGE SCALE GENOMIC DNA]</scope>
    <source>
        <strain evidence="22 25">CSTR1</strain>
    </source>
</reference>
<evidence type="ECO:0000256" key="1">
    <source>
        <dbReference type="ARBA" id="ARBA00001947"/>
    </source>
</evidence>
<dbReference type="GO" id="GO:0043952">
    <property type="term" value="P:protein transport by the Sec complex"/>
    <property type="evidence" value="ECO:0007669"/>
    <property type="project" value="TreeGrafter"/>
</dbReference>
<dbReference type="GO" id="GO:0005524">
    <property type="term" value="F:ATP binding"/>
    <property type="evidence" value="ECO:0007669"/>
    <property type="project" value="UniProtKB-UniRule"/>
</dbReference>
<dbReference type="GO" id="GO:0008564">
    <property type="term" value="F:protein-exporting ATPase activity"/>
    <property type="evidence" value="ECO:0007669"/>
    <property type="project" value="UniProtKB-EC"/>
</dbReference>
<dbReference type="InterPro" id="IPR044722">
    <property type="entry name" value="SecA_SF2_C"/>
</dbReference>
<evidence type="ECO:0000256" key="13">
    <source>
        <dbReference type="ARBA" id="ARBA00023010"/>
    </source>
</evidence>
<keyword evidence="5 15" id="KW-1003">Cell membrane</keyword>
<evidence type="ECO:0000256" key="4">
    <source>
        <dbReference type="ARBA" id="ARBA00022448"/>
    </source>
</evidence>
<dbReference type="EMBL" id="CT573074">
    <property type="protein sequence ID" value="CAJ70915.1"/>
    <property type="molecule type" value="Genomic_DNA"/>
</dbReference>
<dbReference type="Proteomes" id="UP000221734">
    <property type="component" value="Chromosome Kuenenia_stuttgartiensis_MBR1"/>
</dbReference>
<dbReference type="Pfam" id="PF01043">
    <property type="entry name" value="SecA_PP_bind"/>
    <property type="match status" value="1"/>
</dbReference>
<feature type="domain" description="Helicase C-terminal" evidence="19">
    <location>
        <begin position="427"/>
        <end position="606"/>
    </location>
</feature>
<evidence type="ECO:0000256" key="14">
    <source>
        <dbReference type="ARBA" id="ARBA00023136"/>
    </source>
</evidence>
<dbReference type="InterPro" id="IPR036670">
    <property type="entry name" value="SecA_X-link_sf"/>
</dbReference>
<dbReference type="SMART" id="SM00958">
    <property type="entry name" value="SecA_PP_bind"/>
    <property type="match status" value="1"/>
</dbReference>
<evidence type="ECO:0000259" key="18">
    <source>
        <dbReference type="PROSITE" id="PS51192"/>
    </source>
</evidence>
<evidence type="ECO:0000256" key="10">
    <source>
        <dbReference type="ARBA" id="ARBA00022840"/>
    </source>
</evidence>
<comment type="cofactor">
    <cofactor evidence="1">
        <name>Zn(2+)</name>
        <dbReference type="ChEBI" id="CHEBI:29105"/>
    </cofactor>
</comment>
<dbReference type="OrthoDB" id="9805579at2"/>
<keyword evidence="10 15" id="KW-0067">ATP-binding</keyword>
<reference evidence="21" key="2">
    <citation type="submission" date="2006-01" db="EMBL/GenBank/DDBJ databases">
        <authorList>
            <person name="Genoscope"/>
        </authorList>
    </citation>
    <scope>NUCLEOTIDE SEQUENCE</scope>
</reference>
<keyword evidence="11 15" id="KW-0653">Protein transport</keyword>
<evidence type="ECO:0000313" key="21">
    <source>
        <dbReference type="EMBL" id="CAJ70915.1"/>
    </source>
</evidence>
<dbReference type="Proteomes" id="UP000501926">
    <property type="component" value="Chromosome"/>
</dbReference>
<evidence type="ECO:0000313" key="22">
    <source>
        <dbReference type="EMBL" id="QII13312.1"/>
    </source>
</evidence>
<dbReference type="InterPro" id="IPR011115">
    <property type="entry name" value="SecA_DEAD"/>
</dbReference>
<dbReference type="InterPro" id="IPR020937">
    <property type="entry name" value="SecA_CS"/>
</dbReference>
<evidence type="ECO:0000256" key="7">
    <source>
        <dbReference type="ARBA" id="ARBA00022723"/>
    </source>
</evidence>
<comment type="catalytic activity">
    <reaction evidence="15">
        <text>ATP + H2O + cellular proteinSide 1 = ADP + phosphate + cellular proteinSide 2.</text>
        <dbReference type="EC" id="7.4.2.8"/>
    </reaction>
</comment>
<dbReference type="GO" id="GO:0046872">
    <property type="term" value="F:metal ion binding"/>
    <property type="evidence" value="ECO:0007669"/>
    <property type="project" value="UniProtKB-KW"/>
</dbReference>
<dbReference type="GO" id="GO:0005886">
    <property type="term" value="C:plasma membrane"/>
    <property type="evidence" value="ECO:0007669"/>
    <property type="project" value="UniProtKB-SubCell"/>
</dbReference>
<evidence type="ECO:0000256" key="12">
    <source>
        <dbReference type="ARBA" id="ARBA00022967"/>
    </source>
</evidence>
<dbReference type="InterPro" id="IPR011116">
    <property type="entry name" value="SecA_Wing/Scaffold"/>
</dbReference>
<dbReference type="Gene3D" id="3.40.50.300">
    <property type="entry name" value="P-loop containing nucleotide triphosphate hydrolases"/>
    <property type="match status" value="3"/>
</dbReference>
<dbReference type="FunFam" id="3.90.1440.10:FF:000003">
    <property type="entry name" value="Preprotein translocase SecA subunit"/>
    <property type="match status" value="1"/>
</dbReference>
<comment type="subunit">
    <text evidence="15">Monomer and homodimer. Part of the essential Sec protein translocation apparatus which comprises SecA, SecYEG and auxiliary proteins SecDF. Other proteins may also be involved.</text>
</comment>
<dbReference type="FunFam" id="3.40.50.300:FF:000429">
    <property type="entry name" value="Preprotein translocase subunit SecA"/>
    <property type="match status" value="1"/>
</dbReference>
<comment type="function">
    <text evidence="15">Part of the Sec protein translocase complex. Interacts with the SecYEG preprotein conducting channel. Has a central role in coupling the hydrolysis of ATP to the transfer of proteins into and across the cell membrane, serving as an ATP-driven molecular motor driving the stepwise translocation of polypeptide chains across the membrane.</text>
</comment>
<evidence type="ECO:0000313" key="24">
    <source>
        <dbReference type="Proteomes" id="UP000221734"/>
    </source>
</evidence>
<feature type="domain" description="SecA family profile" evidence="20">
    <location>
        <begin position="1"/>
        <end position="580"/>
    </location>
</feature>
<protein>
    <recommendedName>
        <fullName evidence="15 16">Protein translocase subunit SecA</fullName>
        <ecNumber evidence="15">7.4.2.8</ecNumber>
    </recommendedName>
</protein>
<dbReference type="Gene3D" id="1.10.3060.10">
    <property type="entry name" value="Helical scaffold and wing domains of SecA"/>
    <property type="match status" value="1"/>
</dbReference>
<proteinExistence type="inferred from homology"/>
<dbReference type="PROSITE" id="PS51194">
    <property type="entry name" value="HELICASE_CTER"/>
    <property type="match status" value="1"/>
</dbReference>
<dbReference type="PRINTS" id="PR00906">
    <property type="entry name" value="SECA"/>
</dbReference>
<dbReference type="HAMAP" id="MF_01382">
    <property type="entry name" value="SecA"/>
    <property type="match status" value="1"/>
</dbReference>
<dbReference type="EC" id="7.4.2.8" evidence="15"/>
<dbReference type="KEGG" id="kst:KSMBR1_3179"/>
<keyword evidence="13 15" id="KW-0811">Translocation</keyword>
<dbReference type="PROSITE" id="PS51192">
    <property type="entry name" value="HELICASE_ATP_BIND_1"/>
    <property type="match status" value="1"/>
</dbReference>
<comment type="subcellular location">
    <subcellularLocation>
        <location evidence="15">Cell membrane</location>
        <topology evidence="15">Peripheral membrane protein</topology>
        <orientation evidence="15">Cytoplasmic side</orientation>
    </subcellularLocation>
    <subcellularLocation>
        <location evidence="15">Cytoplasm</location>
    </subcellularLocation>
    <subcellularLocation>
        <location evidence="2">Membrane</location>
        <topology evidence="2">Peripheral membrane protein</topology>
    </subcellularLocation>
    <text evidence="15">Distribution is 50-50.</text>
</comment>
<dbReference type="InterPro" id="IPR014001">
    <property type="entry name" value="Helicase_ATP-bd"/>
</dbReference>
<reference evidence="24" key="4">
    <citation type="submission" date="2017-10" db="EMBL/GenBank/DDBJ databases">
        <authorList>
            <person name="Frank J."/>
        </authorList>
    </citation>
    <scope>NUCLEOTIDE SEQUENCE [LARGE SCALE GENOMIC DNA]</scope>
</reference>
<dbReference type="InterPro" id="IPR036266">
    <property type="entry name" value="SecA_Wing/Scaffold_sf"/>
</dbReference>
<evidence type="ECO:0000256" key="16">
    <source>
        <dbReference type="RuleBase" id="RU003874"/>
    </source>
</evidence>
<dbReference type="PANTHER" id="PTHR30612">
    <property type="entry name" value="SECA INNER MEMBRANE COMPONENT OF SEC PROTEIN SECRETION SYSTEM"/>
    <property type="match status" value="1"/>
</dbReference>
<dbReference type="GO" id="GO:0031522">
    <property type="term" value="C:cell envelope Sec protein transport complex"/>
    <property type="evidence" value="ECO:0007669"/>
    <property type="project" value="TreeGrafter"/>
</dbReference>
<evidence type="ECO:0000256" key="6">
    <source>
        <dbReference type="ARBA" id="ARBA00022490"/>
    </source>
</evidence>
<reference evidence="21" key="1">
    <citation type="journal article" date="2006" name="Nature">
        <title>Deciphering the evolution and metabolism of an anammox bacterium from a community genome.</title>
        <authorList>
            <person name="Strous M."/>
            <person name="Pelletier E."/>
            <person name="Mangenot S."/>
            <person name="Rattei T."/>
            <person name="Lehner A."/>
            <person name="Taylor M.W."/>
            <person name="Horn M."/>
            <person name="Daims H."/>
            <person name="Bartol-Mavel D."/>
            <person name="Wincker P."/>
            <person name="Barbe V."/>
            <person name="Fonknechten N."/>
            <person name="Vallenet D."/>
            <person name="Segurens B."/>
            <person name="Schenowitz-Truong C."/>
            <person name="Medigue C."/>
            <person name="Collingro A."/>
            <person name="Snel B."/>
            <person name="Dutilh B.E."/>
            <person name="OpDenCamp H.J.M."/>
            <person name="vanDerDrift C."/>
            <person name="Cirpus I."/>
            <person name="vanDePas-Schoonen K.T."/>
            <person name="Harhangi H.R."/>
            <person name="vanNiftrik L."/>
            <person name="Schmid M."/>
            <person name="Keltjens J."/>
            <person name="vanDeVossenberg J."/>
            <person name="Kartal B."/>
            <person name="Meier H."/>
            <person name="Frishman D."/>
            <person name="Huynen M.A."/>
            <person name="Mewes H."/>
            <person name="Weissenbach J."/>
            <person name="Jetten M.S.M."/>
            <person name="Wagner M."/>
            <person name="LePaslier D."/>
        </authorList>
    </citation>
    <scope>NUCLEOTIDE SEQUENCE</scope>
</reference>
<dbReference type="InterPro" id="IPR014018">
    <property type="entry name" value="SecA_motor_DEAD"/>
</dbReference>
<evidence type="ECO:0000256" key="17">
    <source>
        <dbReference type="SAM" id="MobiDB-lite"/>
    </source>
</evidence>
<keyword evidence="12 15" id="KW-1278">Translocase</keyword>
<keyword evidence="7" id="KW-0479">Metal-binding</keyword>
<dbReference type="SMART" id="SM00957">
    <property type="entry name" value="SecA_DEAD"/>
    <property type="match status" value="1"/>
</dbReference>
<evidence type="ECO:0000259" key="20">
    <source>
        <dbReference type="PROSITE" id="PS51196"/>
    </source>
</evidence>
<dbReference type="CDD" id="cd17928">
    <property type="entry name" value="DEXDc_SecA"/>
    <property type="match status" value="1"/>
</dbReference>
<evidence type="ECO:0000256" key="15">
    <source>
        <dbReference type="HAMAP-Rule" id="MF_01382"/>
    </source>
</evidence>